<accession>A0A381VBL2</accession>
<protein>
    <submittedName>
        <fullName evidence="1">Uncharacterized protein</fullName>
    </submittedName>
</protein>
<dbReference type="InterPro" id="IPR046150">
    <property type="entry name" value="DUF6152"/>
</dbReference>
<organism evidence="1">
    <name type="scientific">marine metagenome</name>
    <dbReference type="NCBI Taxonomy" id="408172"/>
    <lineage>
        <taxon>unclassified sequences</taxon>
        <taxon>metagenomes</taxon>
        <taxon>ecological metagenomes</taxon>
    </lineage>
</organism>
<dbReference type="Pfam" id="PF19649">
    <property type="entry name" value="DUF6152"/>
    <property type="match status" value="1"/>
</dbReference>
<reference evidence="1" key="1">
    <citation type="submission" date="2018-05" db="EMBL/GenBank/DDBJ databases">
        <authorList>
            <person name="Lanie J.A."/>
            <person name="Ng W.-L."/>
            <person name="Kazmierczak K.M."/>
            <person name="Andrzejewski T.M."/>
            <person name="Davidsen T.M."/>
            <person name="Wayne K.J."/>
            <person name="Tettelin H."/>
            <person name="Glass J.I."/>
            <person name="Rusch D."/>
            <person name="Podicherti R."/>
            <person name="Tsui H.-C.T."/>
            <person name="Winkler M.E."/>
        </authorList>
    </citation>
    <scope>NUCLEOTIDE SEQUENCE</scope>
</reference>
<gene>
    <name evidence="1" type="ORF">METZ01_LOCUS90358</name>
</gene>
<dbReference type="AlphaFoldDB" id="A0A381VBL2"/>
<sequence length="327" mass="36767">MGFLSTAFAHHSGSVFDRDRVMAIEGSISQFHWGNPHVYIYVEIQTDSGSLVEWEIETDATSILSRSGWTRDTLQTGDPVVVRMNPVYDTQRAHARLVSLSKQDGSIWSARSSFAGSTNDLSATEKADNISGIWATPLATNAHLWFLRDNVRRLTAQGAEMQAAYDITSDSPAGKCIAYPAPTFLGVPYLNEIKILDDRILIKGELYNTERTIYTDGRDHPKGGKLTNQGHSIGHWENDVLVVETTLLEEHRSSLIDGSPMGVRRRITEKFRLSPDRTQLLIDFRVEDPDYLAEPFQGTLEWAYMPQLEMVGIDCDLEVSMRAWDSR</sequence>
<name>A0A381VBL2_9ZZZZ</name>
<evidence type="ECO:0000313" key="1">
    <source>
        <dbReference type="EMBL" id="SVA37504.1"/>
    </source>
</evidence>
<proteinExistence type="predicted"/>
<dbReference type="EMBL" id="UINC01008326">
    <property type="protein sequence ID" value="SVA37504.1"/>
    <property type="molecule type" value="Genomic_DNA"/>
</dbReference>